<dbReference type="Gene3D" id="1.10.630.10">
    <property type="entry name" value="Cytochrome P450"/>
    <property type="match status" value="1"/>
</dbReference>
<gene>
    <name evidence="2" type="ORF">HF577_23615</name>
</gene>
<dbReference type="PANTHER" id="PTHR46696:SF4">
    <property type="entry name" value="BIOTIN BIOSYNTHESIS CYTOCHROME P450"/>
    <property type="match status" value="1"/>
</dbReference>
<evidence type="ECO:0000313" key="3">
    <source>
        <dbReference type="Proteomes" id="UP001296706"/>
    </source>
</evidence>
<evidence type="ECO:0000313" key="2">
    <source>
        <dbReference type="EMBL" id="NMH80064.1"/>
    </source>
</evidence>
<dbReference type="Pfam" id="PF00067">
    <property type="entry name" value="p450"/>
    <property type="match status" value="1"/>
</dbReference>
<organism evidence="2 3">
    <name type="scientific">Pseudonocardia xinjiangensis</name>
    <dbReference type="NCBI Taxonomy" id="75289"/>
    <lineage>
        <taxon>Bacteria</taxon>
        <taxon>Bacillati</taxon>
        <taxon>Actinomycetota</taxon>
        <taxon>Actinomycetes</taxon>
        <taxon>Pseudonocardiales</taxon>
        <taxon>Pseudonocardiaceae</taxon>
        <taxon>Pseudonocardia</taxon>
    </lineage>
</organism>
<accession>A0ABX1RJD4</accession>
<reference evidence="2 3" key="1">
    <citation type="submission" date="2020-04" db="EMBL/GenBank/DDBJ databases">
        <authorList>
            <person name="Klaysubun C."/>
            <person name="Duangmal K."/>
            <person name="Lipun K."/>
        </authorList>
    </citation>
    <scope>NUCLEOTIDE SEQUENCE [LARGE SCALE GENOMIC DNA]</scope>
    <source>
        <strain evidence="2 3">JCM 11839</strain>
    </source>
</reference>
<keyword evidence="3" id="KW-1185">Reference proteome</keyword>
<comment type="caution">
    <text evidence="2">The sequence shown here is derived from an EMBL/GenBank/DDBJ whole genome shotgun (WGS) entry which is preliminary data.</text>
</comment>
<dbReference type="EMBL" id="JAAXKY010000087">
    <property type="protein sequence ID" value="NMH80064.1"/>
    <property type="molecule type" value="Genomic_DNA"/>
</dbReference>
<dbReference type="Proteomes" id="UP001296706">
    <property type="component" value="Unassembled WGS sequence"/>
</dbReference>
<sequence>MALLGRVPGLADRLRREPGLIGRLLKESLRLEAPIQCFYRLVTVDSLVGGVEVPAGSRLLVFYGFANRDPQVWPDCPHSCWTGATPPRSSPTCRASSTTARSPCLRGWCSWARRWVHRACLEERVGPGRWSGCSIATLRLPGAGVAMQMGGTVLRWAARGVLEARVRCHPRGREVWARPGSADAPDRCPGAGAVVVALPLDGDTAGAGR</sequence>
<proteinExistence type="inferred from homology"/>
<dbReference type="InterPro" id="IPR036396">
    <property type="entry name" value="Cyt_P450_sf"/>
</dbReference>
<name>A0ABX1RJD4_9PSEU</name>
<evidence type="ECO:0000256" key="1">
    <source>
        <dbReference type="ARBA" id="ARBA00010617"/>
    </source>
</evidence>
<dbReference type="SUPFAM" id="SSF48264">
    <property type="entry name" value="Cytochrome P450"/>
    <property type="match status" value="1"/>
</dbReference>
<comment type="similarity">
    <text evidence="1">Belongs to the cytochrome P450 family.</text>
</comment>
<protein>
    <submittedName>
        <fullName evidence="2">Cytochrome P450</fullName>
    </submittedName>
</protein>
<dbReference type="PANTHER" id="PTHR46696">
    <property type="entry name" value="P450, PUTATIVE (EUROFUNG)-RELATED"/>
    <property type="match status" value="1"/>
</dbReference>
<dbReference type="InterPro" id="IPR001128">
    <property type="entry name" value="Cyt_P450"/>
</dbReference>